<dbReference type="AlphaFoldDB" id="A0ABD3CHL8"/>
<accession>A0ABD3CHL8</accession>
<comment type="caution">
    <text evidence="1">The sequence shown here is derived from an EMBL/GenBank/DDBJ whole genome shotgun (WGS) entry which is preliminary data.</text>
</comment>
<reference evidence="2" key="1">
    <citation type="journal article" date="2024" name="IScience">
        <title>Strigolactones Initiate the Formation of Haustorium-like Structures in Castilleja.</title>
        <authorList>
            <person name="Buerger M."/>
            <person name="Peterson D."/>
            <person name="Chory J."/>
        </authorList>
    </citation>
    <scope>NUCLEOTIDE SEQUENCE [LARGE SCALE GENOMIC DNA]</scope>
</reference>
<proteinExistence type="predicted"/>
<protein>
    <recommendedName>
        <fullName evidence="3">Aminotransferase-like plant mobile domain-containing protein</fullName>
    </recommendedName>
</protein>
<dbReference type="EMBL" id="JAVIJP010000034">
    <property type="protein sequence ID" value="KAL3629376.1"/>
    <property type="molecule type" value="Genomic_DNA"/>
</dbReference>
<dbReference type="Proteomes" id="UP001632038">
    <property type="component" value="Unassembled WGS sequence"/>
</dbReference>
<dbReference type="InterPro" id="IPR044824">
    <property type="entry name" value="MAIN-like"/>
</dbReference>
<organism evidence="1 2">
    <name type="scientific">Castilleja foliolosa</name>
    <dbReference type="NCBI Taxonomy" id="1961234"/>
    <lineage>
        <taxon>Eukaryota</taxon>
        <taxon>Viridiplantae</taxon>
        <taxon>Streptophyta</taxon>
        <taxon>Embryophyta</taxon>
        <taxon>Tracheophyta</taxon>
        <taxon>Spermatophyta</taxon>
        <taxon>Magnoliopsida</taxon>
        <taxon>eudicotyledons</taxon>
        <taxon>Gunneridae</taxon>
        <taxon>Pentapetalae</taxon>
        <taxon>asterids</taxon>
        <taxon>lamiids</taxon>
        <taxon>Lamiales</taxon>
        <taxon>Orobanchaceae</taxon>
        <taxon>Pedicularideae</taxon>
        <taxon>Castillejinae</taxon>
        <taxon>Castilleja</taxon>
    </lineage>
</organism>
<name>A0ABD3CHL8_9LAMI</name>
<dbReference type="PANTHER" id="PTHR46033">
    <property type="entry name" value="PROTEIN MAIN-LIKE 2"/>
    <property type="match status" value="1"/>
</dbReference>
<dbReference type="PANTHER" id="PTHR46033:SF1">
    <property type="entry name" value="PROTEIN MAIN-LIKE 2"/>
    <property type="match status" value="1"/>
</dbReference>
<keyword evidence="2" id="KW-1185">Reference proteome</keyword>
<evidence type="ECO:0000313" key="1">
    <source>
        <dbReference type="EMBL" id="KAL3629376.1"/>
    </source>
</evidence>
<sequence length="394" mass="45100">MSGPVKTLEHMHNLHKFIVDEDVLVKLQVWKMYFKYGDCPLLGYPRNFCFKCKRGLSCKRLRSIATTRENDLETRVRATILYLLGSVFVADSSGCAKAYFGVLLTDIGRINKYAWGELMMTTIYEGLGKFDKNPSSSIYGSVHINEIFMILHVKPLRALFGIKDDFEIKNWPVIKDVATVIEDVLLNTKMNPTYEKIKEIMDACTVDDIICVFHTPHHAPQQFGISKDQVRVMDDILKGIVRKKGEYILHVRGMRGTGNKNFYKKWENKLKVPVSDLRKTALDQIWLSLSKDLSDMIENLAVEIAAESSLLLEETDLNDRVEHLASEIPDLNDRVEHLASEIPDLNKKRKQGPEIGSRRYYRGRTWRWIASRHGAVCQSPENQNGASPPSKRGR</sequence>
<gene>
    <name evidence="1" type="ORF">CASFOL_026598</name>
</gene>
<evidence type="ECO:0000313" key="2">
    <source>
        <dbReference type="Proteomes" id="UP001632038"/>
    </source>
</evidence>
<evidence type="ECO:0008006" key="3">
    <source>
        <dbReference type="Google" id="ProtNLM"/>
    </source>
</evidence>